<dbReference type="InterPro" id="IPR052356">
    <property type="entry name" value="Thiol_S-MT"/>
</dbReference>
<evidence type="ECO:0000313" key="2">
    <source>
        <dbReference type="EMBL" id="ANH39725.1"/>
    </source>
</evidence>
<reference evidence="2 3" key="1">
    <citation type="submission" date="2016-03" db="EMBL/GenBank/DDBJ databases">
        <title>Complete genome sequence of a soil Actinobacterium, Nocardioides dokdonensis FR1436.</title>
        <authorList>
            <person name="Kwon S.-K."/>
            <person name="Kim K."/>
            <person name="Kim J.F."/>
        </authorList>
    </citation>
    <scope>NUCLEOTIDE SEQUENCE [LARGE SCALE GENOMIC DNA]</scope>
    <source>
        <strain evidence="2 3">FR1436</strain>
    </source>
</reference>
<dbReference type="PATRIC" id="fig|1300347.3.peg.3326"/>
<dbReference type="CDD" id="cd02440">
    <property type="entry name" value="AdoMet_MTases"/>
    <property type="match status" value="1"/>
</dbReference>
<dbReference type="AlphaFoldDB" id="A0A1A9GQL6"/>
<proteinExistence type="predicted"/>
<sequence>MSWWEERVLPRLVDRALSTGPVHALRAQVCEGLEGRVLEIGFGSGLNLSHLPAAVTSLDAVEPADLAWSLSESRRGAAAVTVERVGLDGQLLAAPDAAYDAVLCTFSLCTIPDPALAVREVRRVLRPGGRLHVLEHGLAPEPPVRAWQRRLEPVQRRVAGGCHLTRDPFALVVEGGLRLDDTEQRYLPGPAAARPWTYGYLGTATRVG</sequence>
<dbReference type="SUPFAM" id="SSF53335">
    <property type="entry name" value="S-adenosyl-L-methionine-dependent methyltransferases"/>
    <property type="match status" value="1"/>
</dbReference>
<evidence type="ECO:0000313" key="3">
    <source>
        <dbReference type="Proteomes" id="UP000077868"/>
    </source>
</evidence>
<dbReference type="EC" id="2.1.1.-" evidence="2"/>
<feature type="domain" description="Methyltransferase type 11" evidence="1">
    <location>
        <begin position="38"/>
        <end position="132"/>
    </location>
</feature>
<dbReference type="Gene3D" id="3.40.50.150">
    <property type="entry name" value="Vaccinia Virus protein VP39"/>
    <property type="match status" value="1"/>
</dbReference>
<dbReference type="InterPro" id="IPR029063">
    <property type="entry name" value="SAM-dependent_MTases_sf"/>
</dbReference>
<organism evidence="2 3">
    <name type="scientific">Nocardioides dokdonensis FR1436</name>
    <dbReference type="NCBI Taxonomy" id="1300347"/>
    <lineage>
        <taxon>Bacteria</taxon>
        <taxon>Bacillati</taxon>
        <taxon>Actinomycetota</taxon>
        <taxon>Actinomycetes</taxon>
        <taxon>Propionibacteriales</taxon>
        <taxon>Nocardioidaceae</taxon>
        <taxon>Nocardioides</taxon>
    </lineage>
</organism>
<dbReference type="STRING" id="1300347.I601_3318"/>
<name>A0A1A9GQL6_9ACTN</name>
<keyword evidence="2" id="KW-0808">Transferase</keyword>
<dbReference type="KEGG" id="ndk:I601_3318"/>
<keyword evidence="2" id="KW-0489">Methyltransferase</keyword>
<dbReference type="Pfam" id="PF08241">
    <property type="entry name" value="Methyltransf_11"/>
    <property type="match status" value="1"/>
</dbReference>
<gene>
    <name evidence="2" type="primary">ycgJ</name>
    <name evidence="2" type="ORF">I601_3318</name>
</gene>
<keyword evidence="3" id="KW-1185">Reference proteome</keyword>
<accession>A0A1A9GQL6</accession>
<dbReference type="RefSeq" id="WP_068112088.1">
    <property type="nucleotide sequence ID" value="NZ_CP015079.1"/>
</dbReference>
<protein>
    <submittedName>
        <fullName evidence="2">Putative methyltransferase YcgJ</fullName>
        <ecNumber evidence="2">2.1.1.-</ecNumber>
    </submittedName>
</protein>
<evidence type="ECO:0000259" key="1">
    <source>
        <dbReference type="Pfam" id="PF08241"/>
    </source>
</evidence>
<dbReference type="PANTHER" id="PTHR45036:SF1">
    <property type="entry name" value="METHYLTRANSFERASE LIKE 7A"/>
    <property type="match status" value="1"/>
</dbReference>
<dbReference type="Proteomes" id="UP000077868">
    <property type="component" value="Chromosome"/>
</dbReference>
<dbReference type="GO" id="GO:0008757">
    <property type="term" value="F:S-adenosylmethionine-dependent methyltransferase activity"/>
    <property type="evidence" value="ECO:0007669"/>
    <property type="project" value="InterPro"/>
</dbReference>
<dbReference type="PANTHER" id="PTHR45036">
    <property type="entry name" value="METHYLTRANSFERASE LIKE 7B"/>
    <property type="match status" value="1"/>
</dbReference>
<dbReference type="OrthoDB" id="65624at2"/>
<dbReference type="InterPro" id="IPR013216">
    <property type="entry name" value="Methyltransf_11"/>
</dbReference>
<dbReference type="EMBL" id="CP015079">
    <property type="protein sequence ID" value="ANH39725.1"/>
    <property type="molecule type" value="Genomic_DNA"/>
</dbReference>
<dbReference type="GO" id="GO:0032259">
    <property type="term" value="P:methylation"/>
    <property type="evidence" value="ECO:0007669"/>
    <property type="project" value="UniProtKB-KW"/>
</dbReference>